<evidence type="ECO:0000313" key="3">
    <source>
        <dbReference type="Proteomes" id="UP000002718"/>
    </source>
</evidence>
<protein>
    <recommendedName>
        <fullName evidence="5">DUF2971 family protein</fullName>
    </recommendedName>
</protein>
<accession>Q2YCV2</accession>
<dbReference type="OrthoDB" id="4119964at2"/>
<dbReference type="Proteomes" id="UP000236751">
    <property type="component" value="Unassembled WGS sequence"/>
</dbReference>
<reference evidence="1 3" key="3">
    <citation type="journal article" date="2008" name="Appl. Environ. Microbiol.">
        <title>Complete genome sequence of Nitrosospira multiformis, an ammonia-oxidizing bacterium from the soil environment.</title>
        <authorList>
            <person name="Norton J.M."/>
            <person name="Klotz M.G."/>
            <person name="Stein L.Y."/>
            <person name="Arp D.J."/>
            <person name="Bottomley P.J."/>
            <person name="Chain P.S."/>
            <person name="Hauser L.J."/>
            <person name="Land M.L."/>
            <person name="Larimer F.W."/>
            <person name="Shin M.W."/>
            <person name="Starkenburg S.R."/>
        </authorList>
    </citation>
    <scope>NUCLEOTIDE SEQUENCE [LARGE SCALE GENOMIC DNA]</scope>
    <source>
        <strain evidence="1">ATCC 25196</strain>
        <strain evidence="3">ATCC 25196 / NCIMB 11849 / C 71</strain>
    </source>
</reference>
<dbReference type="InterPro" id="IPR021352">
    <property type="entry name" value="DUF2971"/>
</dbReference>
<dbReference type="EMBL" id="CP000103">
    <property type="protein sequence ID" value="ABB73419.1"/>
    <property type="molecule type" value="Genomic_DNA"/>
</dbReference>
<proteinExistence type="predicted"/>
<name>Q2YCV2_NITMU</name>
<sequence>MNFILELLRREQGRQQKELEFSQLPYQQRVAQLKEQKLPLFFYKYHSLHSHNPNKPQEKWEHASDYLINSRFYLSRPANFNDPFDMRAYFTDSVPKEKKRYFLDQLLKIRTPQLTEKDRVLEVKKLLDNPEKLRTIHKLTLDEAVDSFGVSCLSTAPCNILMWSHYANHHRGIAFQFNFAIDIFSFKWLQPVSYSNDFPGIEYFERRDNKYSIALLTKHHGWEYEKEWRIVKPNGAGTYQDFNSKILTGVILGCRIDRKDEDKIRTMIEQRKEQGLSSVKLYKLRQHESRYKLVIKHVE</sequence>
<dbReference type="Pfam" id="PF11185">
    <property type="entry name" value="DUF2971"/>
    <property type="match status" value="1"/>
</dbReference>
<dbReference type="EMBL" id="FNVK01000032">
    <property type="protein sequence ID" value="SEG12088.1"/>
    <property type="molecule type" value="Genomic_DNA"/>
</dbReference>
<evidence type="ECO:0000313" key="1">
    <source>
        <dbReference type="EMBL" id="ABB73419.1"/>
    </source>
</evidence>
<gene>
    <name evidence="1" type="ordered locus">Nmul_A0110</name>
    <name evidence="2" type="ORF">SAMN05216403_13226</name>
</gene>
<dbReference type="HOGENOM" id="CLU_050666_0_0_4"/>
<keyword evidence="3" id="KW-1185">Reference proteome</keyword>
<evidence type="ECO:0000313" key="4">
    <source>
        <dbReference type="Proteomes" id="UP000236751"/>
    </source>
</evidence>
<organism evidence="1 3">
    <name type="scientific">Nitrosospira multiformis (strain ATCC 25196 / NCIMB 11849 / C 71)</name>
    <dbReference type="NCBI Taxonomy" id="323848"/>
    <lineage>
        <taxon>Bacteria</taxon>
        <taxon>Pseudomonadati</taxon>
        <taxon>Pseudomonadota</taxon>
        <taxon>Betaproteobacteria</taxon>
        <taxon>Nitrosomonadales</taxon>
        <taxon>Nitrosomonadaceae</taxon>
        <taxon>Nitrosospira</taxon>
    </lineage>
</organism>
<dbReference type="KEGG" id="nmu:Nmul_A0110"/>
<evidence type="ECO:0000313" key="2">
    <source>
        <dbReference type="EMBL" id="SEG12088.1"/>
    </source>
</evidence>
<reference evidence="3" key="2">
    <citation type="submission" date="2005-08" db="EMBL/GenBank/DDBJ databases">
        <title>Complete sequence of chromosome 1 of Nitrosospira multiformis ATCC 25196.</title>
        <authorList>
            <person name="Copeland A."/>
            <person name="Lucas S."/>
            <person name="Lapidus A."/>
            <person name="Barry K."/>
            <person name="Detter J.C."/>
            <person name="Glavina T."/>
            <person name="Hammon N."/>
            <person name="Israni S."/>
            <person name="Pitluck S."/>
            <person name="Chain P."/>
            <person name="Malfatti S."/>
            <person name="Shin M."/>
            <person name="Vergez L."/>
            <person name="Schmutz J."/>
            <person name="Larimer F."/>
            <person name="Land M."/>
            <person name="Hauser L."/>
            <person name="Kyrpides N."/>
            <person name="Lykidis A."/>
            <person name="Richardson P."/>
        </authorList>
    </citation>
    <scope>NUCLEOTIDE SEQUENCE [LARGE SCALE GENOMIC DNA]</scope>
    <source>
        <strain evidence="3">ATCC 25196 / NCIMB 11849 / C 71</strain>
    </source>
</reference>
<dbReference type="STRING" id="323848.Nmul_A0110"/>
<reference evidence="2 4" key="4">
    <citation type="submission" date="2016-10" db="EMBL/GenBank/DDBJ databases">
        <authorList>
            <person name="de Groot N.N."/>
        </authorList>
    </citation>
    <scope>NUCLEOTIDE SEQUENCE [LARGE SCALE GENOMIC DNA]</scope>
    <source>
        <strain evidence="2 4">Nl13</strain>
    </source>
</reference>
<dbReference type="eggNOG" id="ENOG5032XU7">
    <property type="taxonomic scope" value="Bacteria"/>
</dbReference>
<reference evidence="1" key="1">
    <citation type="submission" date="2005-08" db="EMBL/GenBank/DDBJ databases">
        <title>Complete sequence of Chromosome 1 of Nitrosospira multiformis ATCC 25196.</title>
        <authorList>
            <consortium name="US DOE Joint Genome Institute"/>
            <person name="Copeland A."/>
            <person name="Lucas S."/>
            <person name="Lapidus A."/>
            <person name="Barry K."/>
            <person name="Detter J.C."/>
            <person name="Glavina T."/>
            <person name="Hammon N."/>
            <person name="Israni S."/>
            <person name="Pitluck S."/>
            <person name="Chain P."/>
            <person name="Malfatti S."/>
            <person name="Shin M."/>
            <person name="Vergez L."/>
            <person name="Schmutz J."/>
            <person name="Larimer F."/>
            <person name="Land M."/>
            <person name="Hauser L."/>
            <person name="Kyrpides N."/>
            <person name="Lykidis A."/>
            <person name="Richardson P."/>
        </authorList>
    </citation>
    <scope>NUCLEOTIDE SEQUENCE</scope>
    <source>
        <strain evidence="1">ATCC 25196</strain>
    </source>
</reference>
<dbReference type="AlphaFoldDB" id="Q2YCV2"/>
<evidence type="ECO:0008006" key="5">
    <source>
        <dbReference type="Google" id="ProtNLM"/>
    </source>
</evidence>
<dbReference type="RefSeq" id="WP_011379474.1">
    <property type="nucleotide sequence ID" value="NZ_FNVK01000032.1"/>
</dbReference>
<dbReference type="Proteomes" id="UP000002718">
    <property type="component" value="Chromosome"/>
</dbReference>